<dbReference type="PANTHER" id="PTHR22714">
    <property type="entry name" value="PROTEIN CBG02446-RELATED"/>
    <property type="match status" value="1"/>
</dbReference>
<dbReference type="Gene3D" id="3.40.190.10">
    <property type="entry name" value="Periplasmic binding protein-like II"/>
    <property type="match status" value="2"/>
</dbReference>
<evidence type="ECO:0000313" key="5">
    <source>
        <dbReference type="Proteomes" id="UP000005239"/>
    </source>
</evidence>
<feature type="transmembrane region" description="Helical" evidence="2">
    <location>
        <begin position="701"/>
        <end position="719"/>
    </location>
</feature>
<feature type="transmembrane region" description="Helical" evidence="2">
    <location>
        <begin position="739"/>
        <end position="762"/>
    </location>
</feature>
<evidence type="ECO:0000256" key="2">
    <source>
        <dbReference type="SAM" id="Phobius"/>
    </source>
</evidence>
<dbReference type="Pfam" id="PF00060">
    <property type="entry name" value="Lig_chan"/>
    <property type="match status" value="1"/>
</dbReference>
<name>A0A8R1U8V9_PRIPA</name>
<reference evidence="5" key="1">
    <citation type="journal article" date="2008" name="Nat. Genet.">
        <title>The Pristionchus pacificus genome provides a unique perspective on nematode lifestyle and parasitism.</title>
        <authorList>
            <person name="Dieterich C."/>
            <person name="Clifton S.W."/>
            <person name="Schuster L.N."/>
            <person name="Chinwalla A."/>
            <person name="Delehaunty K."/>
            <person name="Dinkelacker I."/>
            <person name="Fulton L."/>
            <person name="Fulton R."/>
            <person name="Godfrey J."/>
            <person name="Minx P."/>
            <person name="Mitreva M."/>
            <person name="Roeseler W."/>
            <person name="Tian H."/>
            <person name="Witte H."/>
            <person name="Yang S.P."/>
            <person name="Wilson R.K."/>
            <person name="Sommer R.J."/>
        </authorList>
    </citation>
    <scope>NUCLEOTIDE SEQUENCE [LARGE SCALE GENOMIC DNA]</scope>
    <source>
        <strain evidence="5">PS312</strain>
    </source>
</reference>
<dbReference type="InterPro" id="IPR001320">
    <property type="entry name" value="Iontro_rcpt_C"/>
</dbReference>
<proteinExistence type="inferred from homology"/>
<evidence type="ECO:0000313" key="4">
    <source>
        <dbReference type="EnsemblMetazoa" id="PPA09654.1"/>
    </source>
</evidence>
<reference evidence="4" key="2">
    <citation type="submission" date="2022-06" db="UniProtKB">
        <authorList>
            <consortium name="EnsemblMetazoa"/>
        </authorList>
    </citation>
    <scope>IDENTIFICATION</scope>
    <source>
        <strain evidence="4">PS312</strain>
    </source>
</reference>
<sequence length="974" mass="110750">MSYSPLSPPHSNRILSFLCNGKTKKVLFYLALKLLIVGLIFGHGSGTAKKPLKYVTVEGRTKLFEATANETCLLPNSSLFHIQTLDLPKCSSSYEDWLWVTVNGDVLPREGREGAYCKKRRTRDEDWTKLKFGERISDIMDVKCTDGGEKWQNFLWKLTPKEGVKRELREDKRGNLLIFELSPIGKAEFRQRFRTTIAWFKNHRSFNELKNVNAASDNYYVDGMFSTNLSSSAFSKKSHATVIIDRENRRNLSQFAHHYGYFRYPEESKCIQSDGQHVKTLAVLTDFLSSYRDSPHFASVHLSITKSSDTVEIDFALASWFDHNKHLLDRTTIVITAGYVFYMDNPSSNASSSPLLSSSTTHKYLLDARLPFLSISPPDQVEEKSQDIRNNSSALISSSKVFSTDLLGANHRSTNCAEAGIGAKHCMCVERRGALTNPIDIQDVVDITDSIVTWINEKTLKYRFLCMTLAVDEVVEATKMSLSPEALRLPIHGKSERFFIEEAFTEYKILFTTKPGRKLFEATVVYFSAERTVEIDENSLRLISEEEEGDCSRAFPSVAQFCSCKPRGLAFMSRLFFLGRLATLLKPLASLSSLFNSKFRANGSWSGALGYLAHGLFDVACLFYQRNDERDRDFHFTSSFQRTQFVMFSRLKTEPMPPTLGSPYEVFTKYVWIAALATIIAQSIALFIISRYSEDSDNRSLHWVVFAILLSITHVPAALLDNSSNSIVTEHLQRGVSNLLCWLFSIFLVVILAQLFAGNTIASIMRHRRWETFTTIEEAAQLIENGELTFVITLDGTFYRQLFTSQDPSFARLRRAFEKGGRRNVTAHSNEEAVRFLQDPGFIFGTHSESSSFQFFRDVCDIFFIYEGLPTQETHFITRKDWPFNHRIDSAIVRSDAFLNHNFEKYIMEGGRPFSNGGRKNCTEQERILAGGQALDFPSTAGVFIVVIIGGSASIFTFLVEFSFHRYHTFRSDR</sequence>
<dbReference type="EnsemblMetazoa" id="PPA09654.1">
    <property type="protein sequence ID" value="PPA09654.1"/>
    <property type="gene ID" value="WBGene00099208"/>
</dbReference>
<dbReference type="Proteomes" id="UP000005239">
    <property type="component" value="Unassembled WGS sequence"/>
</dbReference>
<dbReference type="AlphaFoldDB" id="A0A8R1U8V9"/>
<evidence type="ECO:0000256" key="1">
    <source>
        <dbReference type="ARBA" id="ARBA00008685"/>
    </source>
</evidence>
<dbReference type="SUPFAM" id="SSF53850">
    <property type="entry name" value="Periplasmic binding protein-like II"/>
    <property type="match status" value="1"/>
</dbReference>
<dbReference type="PANTHER" id="PTHR22714:SF7">
    <property type="entry name" value="SOLUTE-BINDING PROTEIN FAMILY 3_N-TERMINAL DOMAIN-CONTAINING PROTEIN"/>
    <property type="match status" value="1"/>
</dbReference>
<feature type="transmembrane region" description="Helical" evidence="2">
    <location>
        <begin position="26"/>
        <end position="44"/>
    </location>
</feature>
<feature type="domain" description="Ionotropic glutamate receptor C-terminal" evidence="3">
    <location>
        <begin position="670"/>
        <end position="950"/>
    </location>
</feature>
<dbReference type="GO" id="GO:0015276">
    <property type="term" value="F:ligand-gated monoatomic ion channel activity"/>
    <property type="evidence" value="ECO:0007669"/>
    <property type="project" value="InterPro"/>
</dbReference>
<feature type="transmembrane region" description="Helical" evidence="2">
    <location>
        <begin position="670"/>
        <end position="689"/>
    </location>
</feature>
<accession>A0A8R1U8V9</accession>
<gene>
    <name evidence="4" type="primary">WBGene00099208</name>
</gene>
<protein>
    <recommendedName>
        <fullName evidence="3">Ionotropic glutamate receptor C-terminal domain-containing protein</fullName>
    </recommendedName>
</protein>
<dbReference type="InterPro" id="IPR040128">
    <property type="entry name" value="T25E4.2-like"/>
</dbReference>
<keyword evidence="2" id="KW-1133">Transmembrane helix</keyword>
<keyword evidence="5" id="KW-1185">Reference proteome</keyword>
<dbReference type="GO" id="GO:0016020">
    <property type="term" value="C:membrane"/>
    <property type="evidence" value="ECO:0007669"/>
    <property type="project" value="InterPro"/>
</dbReference>
<comment type="similarity">
    <text evidence="1">Belongs to the glutamate-gated ion channel (TC 1.A.10.1) family.</text>
</comment>
<keyword evidence="2" id="KW-0472">Membrane</keyword>
<organism evidence="4 5">
    <name type="scientific">Pristionchus pacificus</name>
    <name type="common">Parasitic nematode worm</name>
    <dbReference type="NCBI Taxonomy" id="54126"/>
    <lineage>
        <taxon>Eukaryota</taxon>
        <taxon>Metazoa</taxon>
        <taxon>Ecdysozoa</taxon>
        <taxon>Nematoda</taxon>
        <taxon>Chromadorea</taxon>
        <taxon>Rhabditida</taxon>
        <taxon>Rhabditina</taxon>
        <taxon>Diplogasteromorpha</taxon>
        <taxon>Diplogasteroidea</taxon>
        <taxon>Neodiplogasteridae</taxon>
        <taxon>Pristionchus</taxon>
    </lineage>
</organism>
<keyword evidence="2" id="KW-0812">Transmembrane</keyword>
<feature type="transmembrane region" description="Helical" evidence="2">
    <location>
        <begin position="943"/>
        <end position="964"/>
    </location>
</feature>
<evidence type="ECO:0000259" key="3">
    <source>
        <dbReference type="Pfam" id="PF00060"/>
    </source>
</evidence>